<keyword evidence="17" id="KW-1185">Reference proteome</keyword>
<dbReference type="OMA" id="QFRQWPE"/>
<feature type="binding site" evidence="13">
    <location>
        <position position="149"/>
    </location>
    <ligand>
        <name>S-adenosyl-L-methionine</name>
        <dbReference type="ChEBI" id="CHEBI:59789"/>
    </ligand>
</feature>
<dbReference type="PANTHER" id="PTHR11727">
    <property type="entry name" value="DIMETHYLADENOSINE TRANSFERASE"/>
    <property type="match status" value="1"/>
</dbReference>
<dbReference type="OrthoDB" id="9895503at2759"/>
<dbReference type="GeneTree" id="ENSGT00950000183142"/>
<dbReference type="PANTHER" id="PTHR11727:SF13">
    <property type="entry name" value="DIMETHYLADENOSINE TRANSFERASE 2, MITOCHONDRIAL"/>
    <property type="match status" value="1"/>
</dbReference>
<keyword evidence="2 14" id="KW-0698">rRNA processing</keyword>
<evidence type="ECO:0000256" key="14">
    <source>
        <dbReference type="RuleBase" id="RU362106"/>
    </source>
</evidence>
<dbReference type="CTD" id="64216"/>
<dbReference type="GO" id="GO:0042645">
    <property type="term" value="C:mitochondrial nucleoid"/>
    <property type="evidence" value="ECO:0007669"/>
    <property type="project" value="Ensembl"/>
</dbReference>
<evidence type="ECO:0000256" key="3">
    <source>
        <dbReference type="ARBA" id="ARBA00022603"/>
    </source>
</evidence>
<dbReference type="Ensembl" id="ENSRFET00010025394.1">
    <property type="protein sequence ID" value="ENSRFEP00010023348.1"/>
    <property type="gene ID" value="ENSRFEG00010015650.1"/>
</dbReference>
<organism evidence="16 17">
    <name type="scientific">Rhinolophus ferrumequinum</name>
    <name type="common">Greater horseshoe bat</name>
    <dbReference type="NCBI Taxonomy" id="59479"/>
    <lineage>
        <taxon>Eukaryota</taxon>
        <taxon>Metazoa</taxon>
        <taxon>Chordata</taxon>
        <taxon>Craniata</taxon>
        <taxon>Vertebrata</taxon>
        <taxon>Euteleostomi</taxon>
        <taxon>Mammalia</taxon>
        <taxon>Eutheria</taxon>
        <taxon>Laurasiatheria</taxon>
        <taxon>Chiroptera</taxon>
        <taxon>Yinpterochiroptera</taxon>
        <taxon>Rhinolophoidea</taxon>
        <taxon>Rhinolophidae</taxon>
        <taxon>Rhinolophinae</taxon>
        <taxon>Rhinolophus</taxon>
    </lineage>
</organism>
<reference evidence="16" key="4">
    <citation type="submission" date="2025-08" db="UniProtKB">
        <authorList>
            <consortium name="Ensembl"/>
        </authorList>
    </citation>
    <scope>IDENTIFICATION</scope>
</reference>
<dbReference type="PROSITE" id="PS51689">
    <property type="entry name" value="SAM_RNA_A_N6_MT"/>
    <property type="match status" value="1"/>
</dbReference>
<keyword evidence="3 13" id="KW-0489">Methyltransferase</keyword>
<reference evidence="16 17" key="2">
    <citation type="journal article" date="2018" name="Annu Rev Anim Biosci">
        <title>Bat Biology, Genomes, and the Bat1K Project: To Generate Chromosome-Level Genomes for All Living Bat Species.</title>
        <authorList>
            <person name="Teeling E.C."/>
            <person name="Vernes S.C."/>
            <person name="Davalos L.M."/>
            <person name="Ray D.A."/>
            <person name="Gilbert M.T.P."/>
            <person name="Myers E."/>
        </authorList>
    </citation>
    <scope>NUCLEOTIDE SEQUENCE</scope>
</reference>
<evidence type="ECO:0000256" key="8">
    <source>
        <dbReference type="ARBA" id="ARBA00023015"/>
    </source>
</evidence>
<dbReference type="Gene3D" id="3.40.50.150">
    <property type="entry name" value="Vaccinia Virus protein VP39"/>
    <property type="match status" value="1"/>
</dbReference>
<keyword evidence="5 13" id="KW-0949">S-adenosyl-L-methionine</keyword>
<dbReference type="Pfam" id="PF00398">
    <property type="entry name" value="RrnaAD"/>
    <property type="match status" value="1"/>
</dbReference>
<comment type="catalytic activity">
    <reaction evidence="11">
        <text>adenosine in rRNA + S-adenosyl-L-methionine = N(6)-methyladenosine in rRNA + S-adenosyl-L-homocysteine + H(+)</text>
        <dbReference type="Rhea" id="RHEA:58728"/>
        <dbReference type="Rhea" id="RHEA-COMP:15198"/>
        <dbReference type="Rhea" id="RHEA-COMP:15199"/>
        <dbReference type="ChEBI" id="CHEBI:15378"/>
        <dbReference type="ChEBI" id="CHEBI:57856"/>
        <dbReference type="ChEBI" id="CHEBI:59789"/>
        <dbReference type="ChEBI" id="CHEBI:74411"/>
        <dbReference type="ChEBI" id="CHEBI:74449"/>
    </reaction>
</comment>
<dbReference type="AlphaFoldDB" id="A0A671FLF8"/>
<dbReference type="CDD" id="cd02440">
    <property type="entry name" value="AdoMet_MTases"/>
    <property type="match status" value="1"/>
</dbReference>
<dbReference type="GO" id="GO:0034246">
    <property type="term" value="F:mitochondrial transcription factor activity"/>
    <property type="evidence" value="ECO:0007669"/>
    <property type="project" value="Ensembl"/>
</dbReference>
<evidence type="ECO:0000256" key="2">
    <source>
        <dbReference type="ARBA" id="ARBA00022552"/>
    </source>
</evidence>
<evidence type="ECO:0000256" key="13">
    <source>
        <dbReference type="PROSITE-ProRule" id="PRU01026"/>
    </source>
</evidence>
<sequence>MWVPVAGVPWRLTLSAFSGAGRFCVLRYQAARWKDVPARNSRGLSDFHPQLLPSQGFGESPSWLSKCRLESRHYITDPRLAETMVRILWGKEDACKLFLECNPGPGILTQALLERGARVIALESDRTFIPHLESLGKNLGGKLDVVHCDFFKLDPRNHGVVKPPSLTSQVLFQNLGIEALPWSKGIPLKVVGIFPTKNERKTLWKLLHDIYSCTSIYRYGRVELNLFINEKECKKLMANPQNPHLYQALSVLWQVACEIELLHMEPWSSFDLYTQNGQLEKPKCRESLGEIQQKLCFTRLTPRRNLFTENLTPVNYDVFFHMLKQCFMKRNAKLIDHLHSLSPVDAMDILKQTRKKEKTKITNMYPRDFKRLFETIECSKGYTCKWLYDDFMEDIVI</sequence>
<keyword evidence="9" id="KW-0496">Mitochondrion</keyword>
<keyword evidence="10" id="KW-0804">Transcription</keyword>
<dbReference type="Proteomes" id="UP000472240">
    <property type="component" value="Chromosome 27"/>
</dbReference>
<reference evidence="16" key="5">
    <citation type="submission" date="2025-09" db="UniProtKB">
        <authorList>
            <consortium name="Ensembl"/>
        </authorList>
    </citation>
    <scope>IDENTIFICATION</scope>
</reference>
<evidence type="ECO:0000256" key="5">
    <source>
        <dbReference type="ARBA" id="ARBA00022691"/>
    </source>
</evidence>
<name>A0A671FLF8_RHIFE</name>
<evidence type="ECO:0000256" key="9">
    <source>
        <dbReference type="ARBA" id="ARBA00023128"/>
    </source>
</evidence>
<dbReference type="InterPro" id="IPR029063">
    <property type="entry name" value="SAM-dependent_MTases_sf"/>
</dbReference>
<evidence type="ECO:0000256" key="6">
    <source>
        <dbReference type="ARBA" id="ARBA00022884"/>
    </source>
</evidence>
<dbReference type="GO" id="GO:0003723">
    <property type="term" value="F:RNA binding"/>
    <property type="evidence" value="ECO:0007669"/>
    <property type="project" value="UniProtKB-UniRule"/>
</dbReference>
<evidence type="ECO:0000259" key="15">
    <source>
        <dbReference type="SMART" id="SM00650"/>
    </source>
</evidence>
<proteinExistence type="inferred from homology"/>
<gene>
    <name evidence="16" type="primary">TFB2M</name>
</gene>
<dbReference type="GO" id="GO:0000179">
    <property type="term" value="F:rRNA (adenine-N6,N6-)-dimethyltransferase activity"/>
    <property type="evidence" value="ECO:0007669"/>
    <property type="project" value="UniProtKB-UniRule"/>
</dbReference>
<dbReference type="GeneID" id="117018703"/>
<dbReference type="SUPFAM" id="SSF53335">
    <property type="entry name" value="S-adenosyl-L-methionine-dependent methyltransferases"/>
    <property type="match status" value="1"/>
</dbReference>
<evidence type="ECO:0000256" key="1">
    <source>
        <dbReference type="ARBA" id="ARBA00004173"/>
    </source>
</evidence>
<dbReference type="EC" id="2.1.1.-" evidence="14"/>
<dbReference type="SMART" id="SM00650">
    <property type="entry name" value="rADc"/>
    <property type="match status" value="1"/>
</dbReference>
<dbReference type="FunCoup" id="A0A671FLF8">
    <property type="interactions" value="543"/>
</dbReference>
<reference evidence="17" key="3">
    <citation type="submission" date="2018-12" db="EMBL/GenBank/DDBJ databases">
        <title>G10K-VGP greater horseshoe bat female genome, primary haplotype.</title>
        <authorList>
            <person name="Teeling E."/>
            <person name="Myers G."/>
            <person name="Vernes S."/>
            <person name="Pippel M."/>
            <person name="Winkler S."/>
            <person name="Fedrigo O."/>
            <person name="Rhie A."/>
            <person name="Koren S."/>
            <person name="Phillippy A."/>
            <person name="Lewin H."/>
            <person name="Damas J."/>
            <person name="Howe K."/>
            <person name="Mountcastle J."/>
            <person name="Jarvis E.D."/>
        </authorList>
    </citation>
    <scope>NUCLEOTIDE SEQUENCE [LARGE SCALE GENOMIC DNA]</scope>
</reference>
<keyword evidence="6 13" id="KW-0694">RNA-binding</keyword>
<comment type="caution">
    <text evidence="13">Lacks conserved residue(s) required for the propagation of feature annotation.</text>
</comment>
<evidence type="ECO:0000256" key="4">
    <source>
        <dbReference type="ARBA" id="ARBA00022679"/>
    </source>
</evidence>
<reference evidence="16 17" key="1">
    <citation type="journal article" date="2015" name="Annu Rev Anim Biosci">
        <title>The Genome 10K Project: a way forward.</title>
        <authorList>
            <person name="Koepfli K.P."/>
            <person name="Paten B."/>
            <person name="O'Brien S.J."/>
            <person name="Koepfli K.P."/>
            <person name="Paten B."/>
            <person name="Antunes A."/>
            <person name="Belov K."/>
            <person name="Bustamante C."/>
            <person name="Castoe T.A."/>
            <person name="Clawson H."/>
            <person name="Crawford A.J."/>
            <person name="Diekhans M."/>
            <person name="Distel D."/>
            <person name="Durbin R."/>
            <person name="Earl D."/>
            <person name="Fujita M.K."/>
            <person name="Gamble T."/>
            <person name="Georges A."/>
            <person name="Gemmell N."/>
            <person name="Gilbert M.T."/>
            <person name="Graves J.M."/>
            <person name="Green R.E."/>
            <person name="Hickey G."/>
            <person name="Jarvis E.D."/>
            <person name="Johnson W."/>
            <person name="Komissarov A."/>
            <person name="Korf I."/>
            <person name="Kuhn R."/>
            <person name="Larkin D.M."/>
            <person name="Lewin H."/>
            <person name="Lopez J.V."/>
            <person name="Ma J."/>
            <person name="Marques-Bonet T."/>
            <person name="Miller W."/>
            <person name="Murphy R."/>
            <person name="Pevzner P."/>
            <person name="Shapiro B."/>
            <person name="Steiner C."/>
            <person name="Tamazian G."/>
            <person name="Venkatesh B."/>
            <person name="Wang J."/>
            <person name="Wayne R."/>
            <person name="Wiley E."/>
            <person name="Yang H."/>
            <person name="Zhang G."/>
            <person name="Haussler D."/>
            <person name="Ryder O."/>
            <person name="O'Brien S.J."/>
        </authorList>
    </citation>
    <scope>NUCLEOTIDE SEQUENCE</scope>
</reference>
<dbReference type="InterPro" id="IPR020598">
    <property type="entry name" value="rRNA_Ade_methylase_Trfase_N"/>
</dbReference>
<evidence type="ECO:0000313" key="17">
    <source>
        <dbReference type="Proteomes" id="UP000472240"/>
    </source>
</evidence>
<protein>
    <recommendedName>
        <fullName evidence="14">rRNA adenine N(6)-methyltransferase</fullName>
        <ecNumber evidence="14">2.1.1.-</ecNumber>
    </recommendedName>
</protein>
<dbReference type="FunFam" id="3.40.50.150:FF:000209">
    <property type="entry name" value="rRNA adenine N(6)-methyltransferase"/>
    <property type="match status" value="1"/>
</dbReference>
<dbReference type="InterPro" id="IPR001737">
    <property type="entry name" value="KsgA/Erm"/>
</dbReference>
<keyword evidence="4 13" id="KW-0808">Transferase</keyword>
<comment type="subunit">
    <text evidence="12">Homodimer. Component of the mitochondrial transcription initiation complex, composed at least of TFB2M, TFAM and POLRMT. In this complex TFAM recruits POLRMT to the promoter whereas TFB2M induces structural changes in POLRMT to enable promoter opening and trapping of the DNA non-template strand. Interacts with mitochondrial RNA polymerase POLRMT. Interacts with TFAM.</text>
</comment>
<dbReference type="KEGG" id="rfq:117018703"/>
<comment type="subcellular location">
    <subcellularLocation>
        <location evidence="1">Mitochondrion</location>
    </subcellularLocation>
</comment>
<dbReference type="RefSeq" id="XP_032955774.1">
    <property type="nucleotide sequence ID" value="XM_033099883.1"/>
</dbReference>
<keyword evidence="8" id="KW-0805">Transcription regulation</keyword>
<evidence type="ECO:0000256" key="7">
    <source>
        <dbReference type="ARBA" id="ARBA00022946"/>
    </source>
</evidence>
<accession>A0A671FLF8</accession>
<dbReference type="InParanoid" id="A0A671FLF8"/>
<dbReference type="GO" id="GO:0006391">
    <property type="term" value="P:transcription initiation at mitochondrial promoter"/>
    <property type="evidence" value="ECO:0007669"/>
    <property type="project" value="Ensembl"/>
</dbReference>
<evidence type="ECO:0000256" key="12">
    <source>
        <dbReference type="ARBA" id="ARBA00062295"/>
    </source>
</evidence>
<feature type="binding site" evidence="13">
    <location>
        <position position="123"/>
    </location>
    <ligand>
        <name>S-adenosyl-L-methionine</name>
        <dbReference type="ChEBI" id="CHEBI:59789"/>
    </ligand>
</feature>
<evidence type="ECO:0000256" key="10">
    <source>
        <dbReference type="ARBA" id="ARBA00023163"/>
    </source>
</evidence>
<comment type="similarity">
    <text evidence="13 14">Belongs to the class I-like SAM-binding methyltransferase superfamily. rRNA adenine N(6)-methyltransferase family.</text>
</comment>
<evidence type="ECO:0000313" key="16">
    <source>
        <dbReference type="Ensembl" id="ENSRFEP00010023348.1"/>
    </source>
</evidence>
<dbReference type="PIRSF" id="PIRSF027833">
    <property type="entry name" value="MtTFB2"/>
    <property type="match status" value="1"/>
</dbReference>
<keyword evidence="7" id="KW-0809">Transit peptide</keyword>
<feature type="domain" description="Ribosomal RNA adenine methylase transferase N-terminal" evidence="15">
    <location>
        <begin position="80"/>
        <end position="274"/>
    </location>
</feature>
<feature type="binding site" evidence="13">
    <location>
        <position position="73"/>
    </location>
    <ligand>
        <name>S-adenosyl-L-methionine</name>
        <dbReference type="ChEBI" id="CHEBI:59789"/>
    </ligand>
</feature>
<evidence type="ECO:0000256" key="11">
    <source>
        <dbReference type="ARBA" id="ARBA00052995"/>
    </source>
</evidence>
<feature type="binding site" evidence="13">
    <location>
        <position position="75"/>
    </location>
    <ligand>
        <name>S-adenosyl-L-methionine</name>
        <dbReference type="ChEBI" id="CHEBI:59789"/>
    </ligand>
</feature>